<dbReference type="OrthoDB" id="2623455at2"/>
<evidence type="ECO:0000313" key="3">
    <source>
        <dbReference type="Proteomes" id="UP000020492"/>
    </source>
</evidence>
<dbReference type="Pfam" id="PF21722">
    <property type="entry name" value="Gly_rich_2"/>
    <property type="match status" value="1"/>
</dbReference>
<dbReference type="RefSeq" id="WP_152544925.1">
    <property type="nucleotide sequence ID" value="NZ_JHAC01000039.1"/>
</dbReference>
<evidence type="ECO:0000313" key="2">
    <source>
        <dbReference type="EMBL" id="EYB67421.1"/>
    </source>
</evidence>
<comment type="caution">
    <text evidence="2">The sequence shown here is derived from an EMBL/GenBank/DDBJ whole genome shotgun (WGS) entry which is preliminary data.</text>
</comment>
<gene>
    <name evidence="2" type="ORF">DEIPH_ctg041orf0020</name>
</gene>
<accession>A0A016QN46</accession>
<proteinExistence type="predicted"/>
<dbReference type="PATRIC" id="fig|1476583.3.peg.2524"/>
<name>A0A016QN46_9DEIO</name>
<protein>
    <recommendedName>
        <fullName evidence="1">Glycine-rich domain-containing protein</fullName>
    </recommendedName>
</protein>
<dbReference type="eggNOG" id="ENOG50339TN">
    <property type="taxonomic scope" value="Bacteria"/>
</dbReference>
<sequence>MADLRVIGSPVVQGGVPDGVTLRIEYPAQYSDVLGRAAIAVYTGRWTSGTGWRDLTLPAQPFVVPGAQAGQPVPRCTFTETVMYGGIPRVRSWTAQIYDNSGPGSTVGSAGTWDYTAPQGPVDVLDSATLQAAIVDVPGAVQAARAAGTEAAAQAQTAYAAAQEAYSGAQDTYAAAQDAYSAMGAANDAASYANTQGGYALAQGDYAKTQAQRAEAVANGTLSWGNISGKPATYPPSAHTHVIGDVTGLQAALDSAGRSSQVDVFQTPGTSTWTKQPWARRVWVLVVGGGGGGGQGGVSSGNAYGGGGGAGGSLTVWESAASGLPATVSVTIGAGGGGGVSSPASAAGAGGSSLFGNVLAGGGRAGGAGSLSAAGTAGQPDVAGQLLGSAGGTGGAATSAGAAAAASTGGATGGGGGGGKNGSTAYAGGAGGLVGSISFAYIDEPGTPAGLSGTARLPGLPRGGFGAGGAAAINSAGAGSTGGAGGWPGGGGGGGGATYSGPSRGGGGANGCVIVIQSP</sequence>
<reference evidence="2 3" key="1">
    <citation type="submission" date="2014-03" db="EMBL/GenBank/DDBJ databases">
        <title>Draft genome sequence of Deinococcus phoenicis 1P10ME.</title>
        <authorList>
            <person name="Stepanov V.G."/>
            <person name="Vaishampayan P."/>
            <person name="Venkateswaran K."/>
            <person name="Fox G.E."/>
        </authorList>
    </citation>
    <scope>NUCLEOTIDE SEQUENCE [LARGE SCALE GENOMIC DNA]</scope>
    <source>
        <strain evidence="2 3">1P10ME</strain>
    </source>
</reference>
<evidence type="ECO:0000259" key="1">
    <source>
        <dbReference type="Pfam" id="PF21722"/>
    </source>
</evidence>
<dbReference type="EMBL" id="JHAC01000039">
    <property type="protein sequence ID" value="EYB67421.1"/>
    <property type="molecule type" value="Genomic_DNA"/>
</dbReference>
<dbReference type="InterPro" id="IPR049304">
    <property type="entry name" value="Gly_rich_dom"/>
</dbReference>
<dbReference type="AlphaFoldDB" id="A0A016QN46"/>
<dbReference type="STRING" id="1476583.DEIPH_ctg041orf0020"/>
<organism evidence="2 3">
    <name type="scientific">Deinococcus phoenicis</name>
    <dbReference type="NCBI Taxonomy" id="1476583"/>
    <lineage>
        <taxon>Bacteria</taxon>
        <taxon>Thermotogati</taxon>
        <taxon>Deinococcota</taxon>
        <taxon>Deinococci</taxon>
        <taxon>Deinococcales</taxon>
        <taxon>Deinococcaceae</taxon>
        <taxon>Deinococcus</taxon>
    </lineage>
</organism>
<keyword evidence="3" id="KW-1185">Reference proteome</keyword>
<dbReference type="Proteomes" id="UP000020492">
    <property type="component" value="Unassembled WGS sequence"/>
</dbReference>
<feature type="domain" description="Glycine-rich" evidence="1">
    <location>
        <begin position="267"/>
        <end position="515"/>
    </location>
</feature>